<keyword evidence="5 6" id="KW-0472">Membrane</keyword>
<dbReference type="GO" id="GO:0017004">
    <property type="term" value="P:cytochrome complex assembly"/>
    <property type="evidence" value="ECO:0007669"/>
    <property type="project" value="UniProtKB-KW"/>
</dbReference>
<evidence type="ECO:0000313" key="9">
    <source>
        <dbReference type="Proteomes" id="UP000037175"/>
    </source>
</evidence>
<dbReference type="Pfam" id="PF05140">
    <property type="entry name" value="ResB"/>
    <property type="match status" value="1"/>
</dbReference>
<dbReference type="AlphaFoldDB" id="A0A0L6W6L3"/>
<dbReference type="RefSeq" id="WP_052216398.1">
    <property type="nucleotide sequence ID" value="NZ_LGTE01000001.1"/>
</dbReference>
<feature type="transmembrane region" description="Helical" evidence="6">
    <location>
        <begin position="332"/>
        <end position="349"/>
    </location>
</feature>
<evidence type="ECO:0000256" key="5">
    <source>
        <dbReference type="ARBA" id="ARBA00023136"/>
    </source>
</evidence>
<evidence type="ECO:0000256" key="6">
    <source>
        <dbReference type="SAM" id="Phobius"/>
    </source>
</evidence>
<evidence type="ECO:0000256" key="2">
    <source>
        <dbReference type="ARBA" id="ARBA00022692"/>
    </source>
</evidence>
<protein>
    <recommendedName>
        <fullName evidence="7">ResB-like domain-containing protein</fullName>
    </recommendedName>
</protein>
<keyword evidence="2 6" id="KW-0812">Transmembrane</keyword>
<dbReference type="GO" id="GO:0016020">
    <property type="term" value="C:membrane"/>
    <property type="evidence" value="ECO:0007669"/>
    <property type="project" value="UniProtKB-SubCell"/>
</dbReference>
<keyword evidence="3" id="KW-0201">Cytochrome c-type biogenesis</keyword>
<proteinExistence type="predicted"/>
<reference evidence="9" key="1">
    <citation type="submission" date="2015-07" db="EMBL/GenBank/DDBJ databases">
        <title>Complete Genome of Thermincola ferriacetica strain Z-0001T.</title>
        <authorList>
            <person name="Lusk B."/>
            <person name="Badalamenti J.P."/>
            <person name="Parameswaran P."/>
            <person name="Bond D.R."/>
            <person name="Torres C.I."/>
        </authorList>
    </citation>
    <scope>NUCLEOTIDE SEQUENCE [LARGE SCALE GENOMIC DNA]</scope>
    <source>
        <strain evidence="9">Z-0001</strain>
    </source>
</reference>
<organism evidence="8 9">
    <name type="scientific">Thermincola ferriacetica</name>
    <dbReference type="NCBI Taxonomy" id="281456"/>
    <lineage>
        <taxon>Bacteria</taxon>
        <taxon>Bacillati</taxon>
        <taxon>Bacillota</taxon>
        <taxon>Clostridia</taxon>
        <taxon>Eubacteriales</taxon>
        <taxon>Thermincolaceae</taxon>
        <taxon>Thermincola</taxon>
    </lineage>
</organism>
<comment type="caution">
    <text evidence="8">The sequence shown here is derived from an EMBL/GenBank/DDBJ whole genome shotgun (WGS) entry which is preliminary data.</text>
</comment>
<dbReference type="InterPro" id="IPR023494">
    <property type="entry name" value="Cyt_c_bgen_Ccs1/CcsB/ResB"/>
</dbReference>
<name>A0A0L6W6L3_9FIRM</name>
<gene>
    <name evidence="8" type="ORF">Tfer_0078</name>
</gene>
<evidence type="ECO:0000256" key="4">
    <source>
        <dbReference type="ARBA" id="ARBA00022989"/>
    </source>
</evidence>
<dbReference type="Proteomes" id="UP000037175">
    <property type="component" value="Unassembled WGS sequence"/>
</dbReference>
<feature type="transmembrane region" description="Helical" evidence="6">
    <location>
        <begin position="50"/>
        <end position="69"/>
    </location>
</feature>
<comment type="subcellular location">
    <subcellularLocation>
        <location evidence="1">Membrane</location>
        <topology evidence="1">Multi-pass membrane protein</topology>
    </subcellularLocation>
</comment>
<dbReference type="InterPro" id="IPR007816">
    <property type="entry name" value="ResB-like_domain"/>
</dbReference>
<dbReference type="PANTHER" id="PTHR31566">
    <property type="entry name" value="CYTOCHROME C BIOGENESIS PROTEIN CCS1, CHLOROPLASTIC"/>
    <property type="match status" value="1"/>
</dbReference>
<sequence>MAKNYYLKSLFYFLKSKQLALVTIFLLTVLSVLGMIVSRDSADVALRRVFASWWFIVTAFVFLLNLFLCTVSQLRSSVVRRAGLHTWGKTVFHVGLVLVAVGGFVSTGFKMTGYFMVAEGEIRPEVHTNYRKIEEGPLFSEKMHQGFVVTLLKQSPVYDRQGRVNYIRSKVAIIEEGKTVAAHWVEKGSPLIYKNYRFFYYLAGFAPMVTIRDSNGKIIYQTFLLLNTYQEGEKPAAYLVTGQPLYETPFTVDLQFFPDARQKNGNLIGVSDRLLNPVAYITVYDRTKKKLAEGIISDKQGVLLPGKQTIALGSEVRRWVGLEVVNDPGARILFAGFWVSLFGLIMFFLKGLQLRIKEA</sequence>
<evidence type="ECO:0000256" key="3">
    <source>
        <dbReference type="ARBA" id="ARBA00022748"/>
    </source>
</evidence>
<feature type="domain" description="ResB-like" evidence="7">
    <location>
        <begin position="82"/>
        <end position="348"/>
    </location>
</feature>
<accession>A0A0L6W6L3</accession>
<evidence type="ECO:0000313" key="8">
    <source>
        <dbReference type="EMBL" id="KNZ71008.1"/>
    </source>
</evidence>
<dbReference type="EMBL" id="LGTE01000001">
    <property type="protein sequence ID" value="KNZ71008.1"/>
    <property type="molecule type" value="Genomic_DNA"/>
</dbReference>
<keyword evidence="9" id="KW-1185">Reference proteome</keyword>
<keyword evidence="4 6" id="KW-1133">Transmembrane helix</keyword>
<evidence type="ECO:0000259" key="7">
    <source>
        <dbReference type="Pfam" id="PF05140"/>
    </source>
</evidence>
<feature type="transmembrane region" description="Helical" evidence="6">
    <location>
        <begin position="90"/>
        <end position="109"/>
    </location>
</feature>
<evidence type="ECO:0000256" key="1">
    <source>
        <dbReference type="ARBA" id="ARBA00004141"/>
    </source>
</evidence>